<dbReference type="EMBL" id="CP023699">
    <property type="protein sequence ID" value="QEU96940.1"/>
    <property type="molecule type" value="Genomic_DNA"/>
</dbReference>
<evidence type="ECO:0000256" key="1">
    <source>
        <dbReference type="SAM" id="MobiDB-lite"/>
    </source>
</evidence>
<dbReference type="KEGG" id="ska:CP970_43800"/>
<organism evidence="2 3">
    <name type="scientific">Streptomyces kanamyceticus</name>
    <dbReference type="NCBI Taxonomy" id="1967"/>
    <lineage>
        <taxon>Bacteria</taxon>
        <taxon>Bacillati</taxon>
        <taxon>Actinomycetota</taxon>
        <taxon>Actinomycetes</taxon>
        <taxon>Kitasatosporales</taxon>
        <taxon>Streptomycetaceae</taxon>
        <taxon>Streptomyces</taxon>
    </lineage>
</organism>
<feature type="compositionally biased region" description="Basic and acidic residues" evidence="1">
    <location>
        <begin position="135"/>
        <end position="144"/>
    </location>
</feature>
<feature type="region of interest" description="Disordered" evidence="1">
    <location>
        <begin position="72"/>
        <end position="95"/>
    </location>
</feature>
<dbReference type="AlphaFoldDB" id="A0A5J6GLZ2"/>
<sequence length="198" mass="21673">MITSNEGDGDMQPLWLSDGPATNELWSQLRVEHTTSGLWPLLLDALRDRELQPRQLGQCFLRDHVHLVQSHAMGPGHERGMPLDRPESGGAPRNRTSNAVHLEQALLHQPTAPVQVPQRSGARTAARRRACLAAGHDRIDHPQDQPEPGGGTPSCSPEHRPKDHAGHDREHGRPVEEAEGCVVHRTPRTGAGRQVGGQ</sequence>
<keyword evidence="3" id="KW-1185">Reference proteome</keyword>
<protein>
    <submittedName>
        <fullName evidence="2">Uncharacterized protein</fullName>
    </submittedName>
</protein>
<accession>A0A5J6GLZ2</accession>
<feature type="region of interest" description="Disordered" evidence="1">
    <location>
        <begin position="108"/>
        <end position="198"/>
    </location>
</feature>
<evidence type="ECO:0000313" key="2">
    <source>
        <dbReference type="EMBL" id="QEU96940.1"/>
    </source>
</evidence>
<dbReference type="Proteomes" id="UP000325529">
    <property type="component" value="Chromosome"/>
</dbReference>
<gene>
    <name evidence="2" type="ORF">CP970_43800</name>
</gene>
<feature type="compositionally biased region" description="Basic and acidic residues" evidence="1">
    <location>
        <begin position="157"/>
        <end position="176"/>
    </location>
</feature>
<reference evidence="2 3" key="1">
    <citation type="submission" date="2017-09" db="EMBL/GenBank/DDBJ databases">
        <authorList>
            <person name="Lee N."/>
            <person name="Cho B.-K."/>
        </authorList>
    </citation>
    <scope>NUCLEOTIDE SEQUENCE [LARGE SCALE GENOMIC DNA]</scope>
    <source>
        <strain evidence="2 3">ATCC 12853</strain>
    </source>
</reference>
<proteinExistence type="predicted"/>
<feature type="compositionally biased region" description="Basic and acidic residues" evidence="1">
    <location>
        <begin position="76"/>
        <end position="87"/>
    </location>
</feature>
<evidence type="ECO:0000313" key="3">
    <source>
        <dbReference type="Proteomes" id="UP000325529"/>
    </source>
</evidence>
<name>A0A5J6GLZ2_STRKN</name>